<sequence length="246" mass="26772">MRSARTWFVGGLAVALAVSSLCSAARAEDAPKKAIAPAAKKAAPPALAVTIEGPVDPALAPVAGDLIKLFYECYPKLLTRFDHPDRPAPRRIRIVFDAKLDIPAYCAGDTVTVSGKWLREHPADVGLLTHELTHAVQAYPSPNPGWLTEGIADYARNLYGPKEPANGWRLPRLRGEKGYTAGYGATAKFLTWVEGKHPGAVDKLHRAMQDGKYDPAIWKEVTGQDIDTLWGECLRDQPEKAAPKSR</sequence>
<proteinExistence type="predicted"/>
<dbReference type="OrthoDB" id="211588at2"/>
<dbReference type="RefSeq" id="WP_088252787.1">
    <property type="nucleotide sequence ID" value="NZ_NIDE01000002.1"/>
</dbReference>
<dbReference type="PANTHER" id="PTHR33321">
    <property type="match status" value="1"/>
</dbReference>
<dbReference type="Pfam" id="PF04450">
    <property type="entry name" value="BSP"/>
    <property type="match status" value="1"/>
</dbReference>
<comment type="caution">
    <text evidence="2">The sequence shown here is derived from an EMBL/GenBank/DDBJ whole genome shotgun (WGS) entry which is preliminary data.</text>
</comment>
<accession>A0A225DU20</accession>
<evidence type="ECO:0008006" key="4">
    <source>
        <dbReference type="Google" id="ProtNLM"/>
    </source>
</evidence>
<dbReference type="AlphaFoldDB" id="A0A225DU20"/>
<reference evidence="3" key="1">
    <citation type="submission" date="2017-06" db="EMBL/GenBank/DDBJ databases">
        <title>Genome analysis of Fimbriiglobus ruber SP5, the first member of the order Planctomycetales with confirmed chitinolytic capability.</title>
        <authorList>
            <person name="Ravin N.V."/>
            <person name="Rakitin A.L."/>
            <person name="Ivanova A.A."/>
            <person name="Beletsky A.V."/>
            <person name="Kulichevskaya I.S."/>
            <person name="Mardanov A.V."/>
            <person name="Dedysh S.N."/>
        </authorList>
    </citation>
    <scope>NUCLEOTIDE SEQUENCE [LARGE SCALE GENOMIC DNA]</scope>
    <source>
        <strain evidence="3">SP5</strain>
    </source>
</reference>
<dbReference type="Proteomes" id="UP000214646">
    <property type="component" value="Unassembled WGS sequence"/>
</dbReference>
<dbReference type="EMBL" id="NIDE01000002">
    <property type="protein sequence ID" value="OWK45000.1"/>
    <property type="molecule type" value="Genomic_DNA"/>
</dbReference>
<name>A0A225DU20_9BACT</name>
<feature type="signal peptide" evidence="1">
    <location>
        <begin position="1"/>
        <end position="27"/>
    </location>
</feature>
<evidence type="ECO:0000313" key="3">
    <source>
        <dbReference type="Proteomes" id="UP000214646"/>
    </source>
</evidence>
<evidence type="ECO:0000256" key="1">
    <source>
        <dbReference type="SAM" id="SignalP"/>
    </source>
</evidence>
<evidence type="ECO:0000313" key="2">
    <source>
        <dbReference type="EMBL" id="OWK45000.1"/>
    </source>
</evidence>
<keyword evidence="1" id="KW-0732">Signal</keyword>
<organism evidence="2 3">
    <name type="scientific">Fimbriiglobus ruber</name>
    <dbReference type="NCBI Taxonomy" id="1908690"/>
    <lineage>
        <taxon>Bacteria</taxon>
        <taxon>Pseudomonadati</taxon>
        <taxon>Planctomycetota</taxon>
        <taxon>Planctomycetia</taxon>
        <taxon>Gemmatales</taxon>
        <taxon>Gemmataceae</taxon>
        <taxon>Fimbriiglobus</taxon>
    </lineage>
</organism>
<feature type="chain" id="PRO_5013370635" description="Basic Secretory Protein" evidence="1">
    <location>
        <begin position="28"/>
        <end position="246"/>
    </location>
</feature>
<keyword evidence="3" id="KW-1185">Reference proteome</keyword>
<protein>
    <recommendedName>
        <fullName evidence="4">Basic Secretory Protein</fullName>
    </recommendedName>
</protein>
<dbReference type="InterPro" id="IPR007541">
    <property type="entry name" value="Uncharacterised_BSP"/>
</dbReference>
<dbReference type="PANTHER" id="PTHR33321:SF12">
    <property type="entry name" value="PLANT BASIC SECRETORY PROTEIN (BSP) FAMILY PROTEIN"/>
    <property type="match status" value="1"/>
</dbReference>
<gene>
    <name evidence="2" type="ORF">FRUB_01331</name>
</gene>